<dbReference type="HOGENOM" id="CLU_007261_1_0_9"/>
<feature type="compositionally biased region" description="Polar residues" evidence="8">
    <location>
        <begin position="285"/>
        <end position="301"/>
    </location>
</feature>
<sequence>MRLKEKRIDPVLMGIALLAAFLNIFNIWKDQYANAYYTAAVTSMLQSFHNFFFASFDPVGFVTVDKPPIAFWIQTLFASVFGVHGWSVVLPQALAGVGSVILVYVLVKPSFGRRAARITALVMACTPIAAAVSRSNNVDSLLVFTLLAATWLLFTGIRKSKALRVIGAFSLIGVAFNIKMLQAYMVLPAFYFFTWLAYKVDWKKKIKVLAAATAVMLTLTFSWALIVDSIPQADRPYIGSSQTNSVLELAFGYNGVSRLTGQGGPGGGGSNLKIFGDGQMRSQGQLNSMPEVEGTSSSQDSHWARPDGGNPPAGMGNGGPGGNRGGGGMFNTGTAGPLRLFQAQLSGQISWMLPFALLSAFGLLIGIRRRKPLTDKQKESLFWLAWLLPMMGFFSIAGFFHQYYLVMLAPAIAALTGTGWVELLGFSQNREGWKRWLLPVGILGTTAFQLYILVPYRESIGWGLPISLGVLGSLLTIYFALPLRKGDSQETPLQRNKVSAFLAKTAAFGGILVLLAGPLYWAATPLIYGDNAMMPAAGPQQTFRIGQGQNWNQDRSFNQDSSSTDQQAQNQRRDGASGQGAGPMQGNVNTQLLAYLETHNTGEKYLFATTNAGTAEAYIIQTGKAVMAMGGFSGSDPILTVDKLKQMVANKEVKYFLLSGGGPGRGSSDIQTWIQQNGTEIPQSEWQSNASSSGNSGGGMGMNGAGTLYEVNP</sequence>
<feature type="compositionally biased region" description="Polar residues" evidence="8">
    <location>
        <begin position="550"/>
        <end position="570"/>
    </location>
</feature>
<proteinExistence type="predicted"/>
<dbReference type="eggNOG" id="COG1807">
    <property type="taxonomic scope" value="Bacteria"/>
</dbReference>
<gene>
    <name evidence="12" type="ordered locus">Desaci_2859</name>
</gene>
<evidence type="ECO:0000256" key="7">
    <source>
        <dbReference type="ARBA" id="ARBA00023136"/>
    </source>
</evidence>
<keyword evidence="7 9" id="KW-0472">Membrane</keyword>
<dbReference type="Proteomes" id="UP000002892">
    <property type="component" value="Chromosome"/>
</dbReference>
<dbReference type="Pfam" id="PF13231">
    <property type="entry name" value="PMT_2"/>
    <property type="match status" value="1"/>
</dbReference>
<feature type="transmembrane region" description="Helical" evidence="9">
    <location>
        <begin position="380"/>
        <end position="397"/>
    </location>
</feature>
<feature type="region of interest" description="Disordered" evidence="8">
    <location>
        <begin position="680"/>
        <end position="713"/>
    </location>
</feature>
<dbReference type="RefSeq" id="WP_014827766.1">
    <property type="nucleotide sequence ID" value="NC_018068.1"/>
</dbReference>
<feature type="domain" description="Putative mannosyltransferase YkcA/B-like C-terminal" evidence="11">
    <location>
        <begin position="592"/>
        <end position="677"/>
    </location>
</feature>
<feature type="transmembrane region" description="Helical" evidence="9">
    <location>
        <begin position="12"/>
        <end position="28"/>
    </location>
</feature>
<evidence type="ECO:0000256" key="2">
    <source>
        <dbReference type="ARBA" id="ARBA00022475"/>
    </source>
</evidence>
<feature type="transmembrane region" description="Helical" evidence="9">
    <location>
        <begin position="208"/>
        <end position="226"/>
    </location>
</feature>
<evidence type="ECO:0000256" key="6">
    <source>
        <dbReference type="ARBA" id="ARBA00022989"/>
    </source>
</evidence>
<dbReference type="EMBL" id="CP003639">
    <property type="protein sequence ID" value="AFM41773.1"/>
    <property type="molecule type" value="Genomic_DNA"/>
</dbReference>
<evidence type="ECO:0000256" key="3">
    <source>
        <dbReference type="ARBA" id="ARBA00022676"/>
    </source>
</evidence>
<keyword evidence="5 9" id="KW-0812">Transmembrane</keyword>
<evidence type="ECO:0000256" key="8">
    <source>
        <dbReference type="SAM" id="MobiDB-lite"/>
    </source>
</evidence>
<feature type="transmembrane region" description="Helical" evidence="9">
    <location>
        <begin position="349"/>
        <end position="368"/>
    </location>
</feature>
<feature type="compositionally biased region" description="Gly residues" evidence="8">
    <location>
        <begin position="315"/>
        <end position="329"/>
    </location>
</feature>
<dbReference type="InterPro" id="IPR038731">
    <property type="entry name" value="RgtA/B/C-like"/>
</dbReference>
<evidence type="ECO:0000256" key="1">
    <source>
        <dbReference type="ARBA" id="ARBA00004651"/>
    </source>
</evidence>
<dbReference type="OrthoDB" id="9810398at2"/>
<evidence type="ECO:0000259" key="11">
    <source>
        <dbReference type="Pfam" id="PF24878"/>
    </source>
</evidence>
<dbReference type="PANTHER" id="PTHR33908:SF3">
    <property type="entry name" value="UNDECAPRENYL PHOSPHATE-ALPHA-4-AMINO-4-DEOXY-L-ARABINOSE ARABINOSYL TRANSFERASE"/>
    <property type="match status" value="1"/>
</dbReference>
<keyword evidence="2" id="KW-1003">Cell membrane</keyword>
<reference evidence="12 13" key="1">
    <citation type="journal article" date="2012" name="J. Bacteriol.">
        <title>Complete genome sequences of Desulfosporosinus orientis DSM765T, Desulfosporosinus youngiae DSM17734T, Desulfosporosinus meridiei DSM13257T, and Desulfosporosinus acidiphilus DSM22704T.</title>
        <authorList>
            <person name="Pester M."/>
            <person name="Brambilla E."/>
            <person name="Alazard D."/>
            <person name="Rattei T."/>
            <person name="Weinmaier T."/>
            <person name="Han J."/>
            <person name="Lucas S."/>
            <person name="Lapidus A."/>
            <person name="Cheng J.F."/>
            <person name="Goodwin L."/>
            <person name="Pitluck S."/>
            <person name="Peters L."/>
            <person name="Ovchinnikova G."/>
            <person name="Teshima H."/>
            <person name="Detter J.C."/>
            <person name="Han C.S."/>
            <person name="Tapia R."/>
            <person name="Land M.L."/>
            <person name="Hauser L."/>
            <person name="Kyrpides N.C."/>
            <person name="Ivanova N.N."/>
            <person name="Pagani I."/>
            <person name="Huntmann M."/>
            <person name="Wei C.L."/>
            <person name="Davenport K.W."/>
            <person name="Daligault H."/>
            <person name="Chain P.S."/>
            <person name="Chen A."/>
            <person name="Mavromatis K."/>
            <person name="Markowitz V."/>
            <person name="Szeto E."/>
            <person name="Mikhailova N."/>
            <person name="Pati A."/>
            <person name="Wagner M."/>
            <person name="Woyke T."/>
            <person name="Ollivier B."/>
            <person name="Klenk H.P."/>
            <person name="Spring S."/>
            <person name="Loy A."/>
        </authorList>
    </citation>
    <scope>NUCLEOTIDE SEQUENCE [LARGE SCALE GENOMIC DNA]</scope>
    <source>
        <strain evidence="13">DSM 22704 / JCM 16185 / SJ4</strain>
    </source>
</reference>
<feature type="region of interest" description="Disordered" evidence="8">
    <location>
        <begin position="550"/>
        <end position="583"/>
    </location>
</feature>
<dbReference type="KEGG" id="dai:Desaci_2859"/>
<accession>I4D7J9</accession>
<feature type="region of interest" description="Disordered" evidence="8">
    <location>
        <begin position="285"/>
        <end position="329"/>
    </location>
</feature>
<feature type="transmembrane region" description="Helical" evidence="9">
    <location>
        <begin position="86"/>
        <end position="107"/>
    </location>
</feature>
<evidence type="ECO:0000256" key="4">
    <source>
        <dbReference type="ARBA" id="ARBA00022679"/>
    </source>
</evidence>
<evidence type="ECO:0000313" key="13">
    <source>
        <dbReference type="Proteomes" id="UP000002892"/>
    </source>
</evidence>
<evidence type="ECO:0000259" key="10">
    <source>
        <dbReference type="Pfam" id="PF13231"/>
    </source>
</evidence>
<feature type="transmembrane region" description="Helical" evidence="9">
    <location>
        <begin position="184"/>
        <end position="201"/>
    </location>
</feature>
<name>I4D7J9_DESAJ</name>
<feature type="transmembrane region" description="Helical" evidence="9">
    <location>
        <begin position="403"/>
        <end position="424"/>
    </location>
</feature>
<organism evidence="12 13">
    <name type="scientific">Desulfosporosinus acidiphilus (strain DSM 22704 / JCM 16185 / SJ4)</name>
    <dbReference type="NCBI Taxonomy" id="646529"/>
    <lineage>
        <taxon>Bacteria</taxon>
        <taxon>Bacillati</taxon>
        <taxon>Bacillota</taxon>
        <taxon>Clostridia</taxon>
        <taxon>Eubacteriales</taxon>
        <taxon>Desulfitobacteriaceae</taxon>
        <taxon>Desulfosporosinus</taxon>
    </lineage>
</organism>
<protein>
    <submittedName>
        <fullName evidence="12">PMT family glycosyltransferase, 4-amino-4-deoxy-L-arabinose transferase</fullName>
    </submittedName>
</protein>
<feature type="domain" description="Glycosyltransferase RgtA/B/C/D-like" evidence="10">
    <location>
        <begin position="65"/>
        <end position="220"/>
    </location>
</feature>
<dbReference type="Pfam" id="PF24878">
    <property type="entry name" value="YkcB_C"/>
    <property type="match status" value="1"/>
</dbReference>
<keyword evidence="3" id="KW-0328">Glycosyltransferase</keyword>
<evidence type="ECO:0000313" key="12">
    <source>
        <dbReference type="EMBL" id="AFM41773.1"/>
    </source>
</evidence>
<evidence type="ECO:0000256" key="5">
    <source>
        <dbReference type="ARBA" id="ARBA00022692"/>
    </source>
</evidence>
<dbReference type="InterPro" id="IPR050297">
    <property type="entry name" value="LipidA_mod_glycosyltrf_83"/>
</dbReference>
<feature type="transmembrane region" description="Helical" evidence="9">
    <location>
        <begin position="501"/>
        <end position="523"/>
    </location>
</feature>
<dbReference type="PANTHER" id="PTHR33908">
    <property type="entry name" value="MANNOSYLTRANSFERASE YKCB-RELATED"/>
    <property type="match status" value="1"/>
</dbReference>
<dbReference type="AlphaFoldDB" id="I4D7J9"/>
<keyword evidence="6 9" id="KW-1133">Transmembrane helix</keyword>
<evidence type="ECO:0000256" key="9">
    <source>
        <dbReference type="SAM" id="Phobius"/>
    </source>
</evidence>
<dbReference type="InterPro" id="IPR056785">
    <property type="entry name" value="YkcA/B-like_C"/>
</dbReference>
<feature type="transmembrane region" description="Helical" evidence="9">
    <location>
        <begin position="460"/>
        <end position="481"/>
    </location>
</feature>
<keyword evidence="4 12" id="KW-0808">Transferase</keyword>
<dbReference type="GO" id="GO:0010041">
    <property type="term" value="P:response to iron(III) ion"/>
    <property type="evidence" value="ECO:0007669"/>
    <property type="project" value="TreeGrafter"/>
</dbReference>
<feature type="transmembrane region" description="Helical" evidence="9">
    <location>
        <begin position="138"/>
        <end position="155"/>
    </location>
</feature>
<feature type="transmembrane region" description="Helical" evidence="9">
    <location>
        <begin position="436"/>
        <end position="454"/>
    </location>
</feature>
<dbReference type="GO" id="GO:0005886">
    <property type="term" value="C:plasma membrane"/>
    <property type="evidence" value="ECO:0007669"/>
    <property type="project" value="UniProtKB-SubCell"/>
</dbReference>
<feature type="compositionally biased region" description="Gly residues" evidence="8">
    <location>
        <begin position="695"/>
        <end position="704"/>
    </location>
</feature>
<dbReference type="GO" id="GO:0009103">
    <property type="term" value="P:lipopolysaccharide biosynthetic process"/>
    <property type="evidence" value="ECO:0007669"/>
    <property type="project" value="UniProtKB-ARBA"/>
</dbReference>
<dbReference type="STRING" id="646529.Desaci_2859"/>
<dbReference type="GO" id="GO:0016763">
    <property type="term" value="F:pentosyltransferase activity"/>
    <property type="evidence" value="ECO:0007669"/>
    <property type="project" value="TreeGrafter"/>
</dbReference>
<keyword evidence="13" id="KW-1185">Reference proteome</keyword>
<comment type="subcellular location">
    <subcellularLocation>
        <location evidence="1">Cell membrane</location>
        <topology evidence="1">Multi-pass membrane protein</topology>
    </subcellularLocation>
</comment>